<dbReference type="Proteomes" id="UP001195769">
    <property type="component" value="Unassembled WGS sequence"/>
</dbReference>
<keyword evidence="2" id="KW-1185">Reference proteome</keyword>
<accession>A0AAD4HLW7</accession>
<protein>
    <submittedName>
        <fullName evidence="1">Uncharacterized protein</fullName>
    </submittedName>
</protein>
<sequence length="117" mass="13273">MTSRDLSAAVMTCVQTTPFTGQRTGDETLETSEIINTNSNQSHILPKKNWAPNSSKTRFCLGHKGHPYEVIRVEFRDIAATMKDIAASPTAGKRNLRDPPRRIHEFKAPYDGRYYFD</sequence>
<comment type="caution">
    <text evidence="1">The sequence shown here is derived from an EMBL/GenBank/DDBJ whole genome shotgun (WGS) entry which is preliminary data.</text>
</comment>
<dbReference type="GeneID" id="64659899"/>
<reference evidence="1" key="1">
    <citation type="journal article" date="2020" name="New Phytol.">
        <title>Comparative genomics reveals dynamic genome evolution in host specialist ectomycorrhizal fungi.</title>
        <authorList>
            <person name="Lofgren L.A."/>
            <person name="Nguyen N.H."/>
            <person name="Vilgalys R."/>
            <person name="Ruytinx J."/>
            <person name="Liao H.L."/>
            <person name="Branco S."/>
            <person name="Kuo A."/>
            <person name="LaButti K."/>
            <person name="Lipzen A."/>
            <person name="Andreopoulos W."/>
            <person name="Pangilinan J."/>
            <person name="Riley R."/>
            <person name="Hundley H."/>
            <person name="Na H."/>
            <person name="Barry K."/>
            <person name="Grigoriev I.V."/>
            <person name="Stajich J.E."/>
            <person name="Kennedy P.G."/>
        </authorList>
    </citation>
    <scope>NUCLEOTIDE SEQUENCE</scope>
    <source>
        <strain evidence="1">FC203</strain>
    </source>
</reference>
<dbReference type="EMBL" id="JABBWK010000022">
    <property type="protein sequence ID" value="KAG1901438.1"/>
    <property type="molecule type" value="Genomic_DNA"/>
</dbReference>
<organism evidence="1 2">
    <name type="scientific">Suillus fuscotomentosus</name>
    <dbReference type="NCBI Taxonomy" id="1912939"/>
    <lineage>
        <taxon>Eukaryota</taxon>
        <taxon>Fungi</taxon>
        <taxon>Dikarya</taxon>
        <taxon>Basidiomycota</taxon>
        <taxon>Agaricomycotina</taxon>
        <taxon>Agaricomycetes</taxon>
        <taxon>Agaricomycetidae</taxon>
        <taxon>Boletales</taxon>
        <taxon>Suillineae</taxon>
        <taxon>Suillaceae</taxon>
        <taxon>Suillus</taxon>
    </lineage>
</organism>
<name>A0AAD4HLW7_9AGAM</name>
<proteinExistence type="predicted"/>
<dbReference type="AlphaFoldDB" id="A0AAD4HLW7"/>
<evidence type="ECO:0000313" key="2">
    <source>
        <dbReference type="Proteomes" id="UP001195769"/>
    </source>
</evidence>
<dbReference type="Gene3D" id="3.40.30.10">
    <property type="entry name" value="Glutaredoxin"/>
    <property type="match status" value="1"/>
</dbReference>
<gene>
    <name evidence="1" type="ORF">F5891DRAFT_1172680</name>
</gene>
<evidence type="ECO:0000313" key="1">
    <source>
        <dbReference type="EMBL" id="KAG1901438.1"/>
    </source>
</evidence>
<dbReference type="RefSeq" id="XP_041227013.1">
    <property type="nucleotide sequence ID" value="XM_041365601.1"/>
</dbReference>